<feature type="transmembrane region" description="Helical" evidence="7">
    <location>
        <begin position="144"/>
        <end position="164"/>
    </location>
</feature>
<keyword evidence="9" id="KW-1185">Reference proteome</keyword>
<dbReference type="STRING" id="92487.SAMN02745130_03148"/>
<sequence>MASVIFAGLIGSVEVPLTGALGLNWVLAALIVITIGAGFGAVNGGLVRAGADPLIATLSLAIMLGGLVSGYAQGRAIVAGMPAGLTDLGRLSFGPFPMLFLTAAVVSIAVWFLLERTSFGRRLHAIGVNPTAAHLIGVRVDRTIFIAFVLGGLIAGIAAVVLTARQGGGVPVNGLNLVLPALAGTYLGATTIRPGEFNIPGTFIGLLFVSVAVSGLTLLGVDAWVQPVFTGGALVAAVLIAHWFQKLASKDS</sequence>
<dbReference type="InterPro" id="IPR001851">
    <property type="entry name" value="ABC_transp_permease"/>
</dbReference>
<keyword evidence="3" id="KW-1003">Cell membrane</keyword>
<dbReference type="EMBL" id="FUYB01000019">
    <property type="protein sequence ID" value="SKA90442.1"/>
    <property type="molecule type" value="Genomic_DNA"/>
</dbReference>
<feature type="transmembrane region" description="Helical" evidence="7">
    <location>
        <begin position="93"/>
        <end position="114"/>
    </location>
</feature>
<dbReference type="GO" id="GO:0005886">
    <property type="term" value="C:plasma membrane"/>
    <property type="evidence" value="ECO:0007669"/>
    <property type="project" value="UniProtKB-SubCell"/>
</dbReference>
<evidence type="ECO:0000313" key="8">
    <source>
        <dbReference type="EMBL" id="SKA90442.1"/>
    </source>
</evidence>
<evidence type="ECO:0000256" key="4">
    <source>
        <dbReference type="ARBA" id="ARBA00022692"/>
    </source>
</evidence>
<evidence type="ECO:0000256" key="6">
    <source>
        <dbReference type="ARBA" id="ARBA00023136"/>
    </source>
</evidence>
<evidence type="ECO:0000256" key="5">
    <source>
        <dbReference type="ARBA" id="ARBA00022989"/>
    </source>
</evidence>
<dbReference type="PANTHER" id="PTHR32196">
    <property type="entry name" value="ABC TRANSPORTER PERMEASE PROTEIN YPHD-RELATED-RELATED"/>
    <property type="match status" value="1"/>
</dbReference>
<accession>A0A1T4XLJ7</accession>
<feature type="transmembrane region" description="Helical" evidence="7">
    <location>
        <begin position="22"/>
        <end position="42"/>
    </location>
</feature>
<dbReference type="GO" id="GO:0022857">
    <property type="term" value="F:transmembrane transporter activity"/>
    <property type="evidence" value="ECO:0007669"/>
    <property type="project" value="InterPro"/>
</dbReference>
<feature type="transmembrane region" description="Helical" evidence="7">
    <location>
        <begin position="54"/>
        <end position="73"/>
    </location>
</feature>
<dbReference type="CDD" id="cd06579">
    <property type="entry name" value="TM_PBP1_transp_AraH_like"/>
    <property type="match status" value="1"/>
</dbReference>
<dbReference type="Proteomes" id="UP000190460">
    <property type="component" value="Unassembled WGS sequence"/>
</dbReference>
<proteinExistence type="inferred from homology"/>
<keyword evidence="5 7" id="KW-1133">Transmembrane helix</keyword>
<protein>
    <submittedName>
        <fullName evidence="8">Ribose/xylose/arabinose/galactoside ABC-type transport system, permease component</fullName>
    </submittedName>
</protein>
<name>A0A1T4XLJ7_9GAMM</name>
<keyword evidence="6 7" id="KW-0472">Membrane</keyword>
<evidence type="ECO:0000256" key="7">
    <source>
        <dbReference type="SAM" id="Phobius"/>
    </source>
</evidence>
<gene>
    <name evidence="8" type="ORF">SAMN02745130_03148</name>
</gene>
<feature type="transmembrane region" description="Helical" evidence="7">
    <location>
        <begin position="170"/>
        <end position="189"/>
    </location>
</feature>
<comment type="subcellular location">
    <subcellularLocation>
        <location evidence="1">Cell inner membrane</location>
        <topology evidence="1">Multi-pass membrane protein</topology>
    </subcellularLocation>
</comment>
<organism evidence="8 9">
    <name type="scientific">Thiothrix eikelboomii</name>
    <dbReference type="NCBI Taxonomy" id="92487"/>
    <lineage>
        <taxon>Bacteria</taxon>
        <taxon>Pseudomonadati</taxon>
        <taxon>Pseudomonadota</taxon>
        <taxon>Gammaproteobacteria</taxon>
        <taxon>Thiotrichales</taxon>
        <taxon>Thiotrichaceae</taxon>
        <taxon>Thiothrix</taxon>
    </lineage>
</organism>
<evidence type="ECO:0000256" key="2">
    <source>
        <dbReference type="ARBA" id="ARBA00007942"/>
    </source>
</evidence>
<feature type="transmembrane region" description="Helical" evidence="7">
    <location>
        <begin position="227"/>
        <end position="244"/>
    </location>
</feature>
<evidence type="ECO:0000313" key="9">
    <source>
        <dbReference type="Proteomes" id="UP000190460"/>
    </source>
</evidence>
<dbReference type="Pfam" id="PF02653">
    <property type="entry name" value="BPD_transp_2"/>
    <property type="match status" value="1"/>
</dbReference>
<evidence type="ECO:0000256" key="3">
    <source>
        <dbReference type="ARBA" id="ARBA00022475"/>
    </source>
</evidence>
<dbReference type="AlphaFoldDB" id="A0A1T4XLJ7"/>
<keyword evidence="4 7" id="KW-0812">Transmembrane</keyword>
<reference evidence="8 9" key="1">
    <citation type="submission" date="2017-02" db="EMBL/GenBank/DDBJ databases">
        <authorList>
            <person name="Peterson S.W."/>
        </authorList>
    </citation>
    <scope>NUCLEOTIDE SEQUENCE [LARGE SCALE GENOMIC DNA]</scope>
    <source>
        <strain evidence="8 9">ATCC 49788</strain>
    </source>
</reference>
<evidence type="ECO:0000256" key="1">
    <source>
        <dbReference type="ARBA" id="ARBA00004429"/>
    </source>
</evidence>
<comment type="similarity">
    <text evidence="2">Belongs to the binding-protein-dependent transport system permease family. AraH/RbsC subfamily.</text>
</comment>
<dbReference type="PANTHER" id="PTHR32196:SF72">
    <property type="entry name" value="RIBOSE IMPORT PERMEASE PROTEIN RBSC"/>
    <property type="match status" value="1"/>
</dbReference>
<feature type="transmembrane region" description="Helical" evidence="7">
    <location>
        <begin position="201"/>
        <end position="221"/>
    </location>
</feature>